<dbReference type="EMBL" id="VFJC01000025">
    <property type="protein sequence ID" value="KAB5528481.1"/>
    <property type="molecule type" value="Genomic_DNA"/>
</dbReference>
<dbReference type="Proteomes" id="UP000327468">
    <property type="component" value="Chromosome 24"/>
</dbReference>
<feature type="compositionally biased region" description="Basic and acidic residues" evidence="2">
    <location>
        <begin position="945"/>
        <end position="957"/>
    </location>
</feature>
<evidence type="ECO:0000313" key="4">
    <source>
        <dbReference type="Proteomes" id="UP000327468"/>
    </source>
</evidence>
<feature type="compositionally biased region" description="Basic residues" evidence="2">
    <location>
        <begin position="1098"/>
        <end position="1108"/>
    </location>
</feature>
<feature type="region of interest" description="Disordered" evidence="2">
    <location>
        <begin position="1088"/>
        <end position="1108"/>
    </location>
</feature>
<protein>
    <recommendedName>
        <fullName evidence="5">Coiled-coil domain-containing protein 158</fullName>
    </recommendedName>
</protein>
<feature type="compositionally biased region" description="Basic and acidic residues" evidence="2">
    <location>
        <begin position="684"/>
        <end position="700"/>
    </location>
</feature>
<dbReference type="PANTHER" id="PTHR47615:SF1">
    <property type="entry name" value="COILED-COIL DOMAIN-CONTAINING PROTEIN 158"/>
    <property type="match status" value="1"/>
</dbReference>
<comment type="caution">
    <text evidence="3">The sequence shown here is derived from an EMBL/GenBank/DDBJ whole genome shotgun (WGS) entry which is preliminary data.</text>
</comment>
<feature type="region of interest" description="Disordered" evidence="2">
    <location>
        <begin position="684"/>
        <end position="706"/>
    </location>
</feature>
<feature type="coiled-coil region" evidence="1">
    <location>
        <begin position="140"/>
        <end position="245"/>
    </location>
</feature>
<keyword evidence="4" id="KW-1185">Reference proteome</keyword>
<dbReference type="InterPro" id="IPR031809">
    <property type="entry name" value="CCDC158"/>
</dbReference>
<dbReference type="Pfam" id="PF15921">
    <property type="entry name" value="CCDC158"/>
    <property type="match status" value="1"/>
</dbReference>
<feature type="compositionally biased region" description="Polar residues" evidence="2">
    <location>
        <begin position="10"/>
        <end position="27"/>
    </location>
</feature>
<organism evidence="3 4">
    <name type="scientific">Pangasianodon hypophthalmus</name>
    <name type="common">Striped catfish</name>
    <name type="synonym">Helicophagus hypophthalmus</name>
    <dbReference type="NCBI Taxonomy" id="310915"/>
    <lineage>
        <taxon>Eukaryota</taxon>
        <taxon>Metazoa</taxon>
        <taxon>Chordata</taxon>
        <taxon>Craniata</taxon>
        <taxon>Vertebrata</taxon>
        <taxon>Euteleostomi</taxon>
        <taxon>Actinopterygii</taxon>
        <taxon>Neopterygii</taxon>
        <taxon>Teleostei</taxon>
        <taxon>Ostariophysi</taxon>
        <taxon>Siluriformes</taxon>
        <taxon>Pangasiidae</taxon>
        <taxon>Pangasianodon</taxon>
    </lineage>
</organism>
<accession>A0A5N5KAA5</accession>
<sequence>MKDKCRMSFEPQNDGSNTPEVSHSASGCLNGETARAVTRSSCCEERMEAKHTINLAMLSEELERRTKETQKLQEEVEQATRLTLERMGLSNTEVSGNHISTDHESEGSPEFGVNSQQSYIHSINYDVDVNGASCLNFQGRNVLQSALEDYSQQVSDLQKQLRETYELHELQKFNFRQSIIKLENKLQESQTERDVLVNLRLKESQKHAKLMEQLQAAQLELHLLKQTEGQKLMEAEDRVKTLSRREEMMAQMLQDIFTRLSDYETRSGKSCRLCYDRAFSPSQLLLGDAVEKTLQDLENDNRGLQEKLQMVERQLKDLKEQGQGKTESLLQEYKERMEQLITSHEQKVAMLTEKLNSSQTNADGLQHQLEVLQQQLQSQSSLHQSEKSDMERALSILRSDLLEKQKSYTAKVSVLEEALAQAKSQAEQVQRERDLSLQQAEELDTQLCRLTTELRQTAEELCLERQQRHKLEQRSLEVEQLENLVRSLREQYQRHLDMPLSDTEQQEAQEELEHLRSEIQQLEQANKITMCLHEKSSGEVRRLQSLLDKQDAELPLKQQEVQQGRAQLEEAHTQVQALQTEVELLRLRLEDGKKSGELLMRPLVALQQERKSLTEQLEQLRLDNQQLRAALLEAELRLSAVEQEKTLQRAALSERTSSLHQLTLEKQQMTAELESQRKKLDQLKQEQEALREEHSKKTEELQWQNSKLKAQRNNIRNDLEQVKITLKALEGADEHGLKVALGIQKQITAKREQVDLLQSRVQMLEETTEKLTQEKNYQVMKSKHQAQELLFERDRRNRLETELEAYHTKENLLKSEIERLDTALHKMSDSFAECQEYIQKQQQEIMRLKLQHTLELKEGQNLRSTSARTCEQGQDLQATNNIHRSPITSPTLPAQVPFQAHSPSQVELNIGQRCSPVLELRSLVKELRSVIDMEQSVDTMYTSSRRFEETPRSRKGEVTMNTEGESRKTRPSTSYNEQDPLRAPNLNKQDVNSAFSANNEAGLRADRPCYTSFCVAALGRRSPVHSLLTSDLPTNIPSSLKTQSPALAVQTSVIKQAEITEQTCMKQQNKLKSLQNKAEDCQIKNKEMSSRIKSQEKMRRRIKERKTFKKDKLLDQAEDRRINIQSK</sequence>
<feature type="region of interest" description="Disordered" evidence="2">
    <location>
        <begin position="1"/>
        <end position="27"/>
    </location>
</feature>
<reference evidence="3 4" key="1">
    <citation type="submission" date="2019-06" db="EMBL/GenBank/DDBJ databases">
        <title>A chromosome-scale genome assembly of the striped catfish, Pangasianodon hypophthalmus.</title>
        <authorList>
            <person name="Wen M."/>
            <person name="Zahm M."/>
            <person name="Roques C."/>
            <person name="Cabau C."/>
            <person name="Klopp C."/>
            <person name="Donnadieu C."/>
            <person name="Jouanno E."/>
            <person name="Avarre J.-C."/>
            <person name="Campet M."/>
            <person name="Ha T.T.T."/>
            <person name="Dugue R."/>
            <person name="Lampietro C."/>
            <person name="Louis A."/>
            <person name="Herpin A."/>
            <person name="Echchiki A."/>
            <person name="Berthelot C."/>
            <person name="Parey E."/>
            <person name="Roest-Crollius H."/>
            <person name="Braasch I."/>
            <person name="Postlethwait J."/>
            <person name="Bobe J."/>
            <person name="Montfort J."/>
            <person name="Bouchez O."/>
            <person name="Begum T."/>
            <person name="Schartl M."/>
            <person name="Guiguen Y."/>
        </authorList>
    </citation>
    <scope>NUCLEOTIDE SEQUENCE [LARGE SCALE GENOMIC DNA]</scope>
    <source>
        <strain evidence="3 4">Indonesia</strain>
        <tissue evidence="3">Blood</tissue>
    </source>
</reference>
<feature type="coiled-coil region" evidence="1">
    <location>
        <begin position="55"/>
        <end position="82"/>
    </location>
</feature>
<gene>
    <name evidence="3" type="ORF">PHYPO_G00140670</name>
</gene>
<keyword evidence="1" id="KW-0175">Coiled coil</keyword>
<evidence type="ECO:0008006" key="5">
    <source>
        <dbReference type="Google" id="ProtNLM"/>
    </source>
</evidence>
<proteinExistence type="predicted"/>
<feature type="region of interest" description="Disordered" evidence="2">
    <location>
        <begin position="942"/>
        <end position="986"/>
    </location>
</feature>
<dbReference type="PANTHER" id="PTHR47615">
    <property type="entry name" value="COILED-COIL DOMAIN-CONTAINING PROTEIN 158"/>
    <property type="match status" value="1"/>
</dbReference>
<evidence type="ECO:0000256" key="1">
    <source>
        <dbReference type="SAM" id="Coils"/>
    </source>
</evidence>
<dbReference type="AlphaFoldDB" id="A0A5N5KAA5"/>
<evidence type="ECO:0000256" key="2">
    <source>
        <dbReference type="SAM" id="MobiDB-lite"/>
    </source>
</evidence>
<feature type="coiled-coil region" evidence="1">
    <location>
        <begin position="287"/>
        <end position="446"/>
    </location>
</feature>
<name>A0A5N5KAA5_PANHP</name>
<evidence type="ECO:0000313" key="3">
    <source>
        <dbReference type="EMBL" id="KAB5528481.1"/>
    </source>
</evidence>
<feature type="coiled-coil region" evidence="1">
    <location>
        <begin position="471"/>
        <end position="532"/>
    </location>
</feature>
<feature type="compositionally biased region" description="Basic and acidic residues" evidence="2">
    <location>
        <begin position="1088"/>
        <end position="1097"/>
    </location>
</feature>